<dbReference type="CDD" id="cd00180">
    <property type="entry name" value="PKc"/>
    <property type="match status" value="1"/>
</dbReference>
<reference evidence="2 3" key="1">
    <citation type="submission" date="2024-04" db="EMBL/GenBank/DDBJ databases">
        <title>Tritrichomonas musculus Genome.</title>
        <authorList>
            <person name="Alves-Ferreira E."/>
            <person name="Grigg M."/>
            <person name="Lorenzi H."/>
            <person name="Galac M."/>
        </authorList>
    </citation>
    <scope>NUCLEOTIDE SEQUENCE [LARGE SCALE GENOMIC DNA]</scope>
    <source>
        <strain evidence="2 3">EAF2021</strain>
    </source>
</reference>
<organism evidence="2 3">
    <name type="scientific">Tritrichomonas musculus</name>
    <dbReference type="NCBI Taxonomy" id="1915356"/>
    <lineage>
        <taxon>Eukaryota</taxon>
        <taxon>Metamonada</taxon>
        <taxon>Parabasalia</taxon>
        <taxon>Tritrichomonadida</taxon>
        <taxon>Tritrichomonadidae</taxon>
        <taxon>Tritrichomonas</taxon>
    </lineage>
</organism>
<gene>
    <name evidence="2" type="ORF">M9Y10_018623</name>
</gene>
<dbReference type="Pfam" id="PF08238">
    <property type="entry name" value="Sel1"/>
    <property type="match status" value="13"/>
</dbReference>
<dbReference type="PANTHER" id="PTHR43628">
    <property type="entry name" value="ACTIVATOR OF C KINASE PROTEIN 1-RELATED"/>
    <property type="match status" value="1"/>
</dbReference>
<feature type="domain" description="Protein kinase" evidence="1">
    <location>
        <begin position="249"/>
        <end position="530"/>
    </location>
</feature>
<dbReference type="InterPro" id="IPR019734">
    <property type="entry name" value="TPR_rpt"/>
</dbReference>
<dbReference type="InterPro" id="IPR006597">
    <property type="entry name" value="Sel1-like"/>
</dbReference>
<evidence type="ECO:0000313" key="3">
    <source>
        <dbReference type="Proteomes" id="UP001470230"/>
    </source>
</evidence>
<accession>A0ABR2HM93</accession>
<proteinExistence type="predicted"/>
<dbReference type="InterPro" id="IPR011990">
    <property type="entry name" value="TPR-like_helical_dom_sf"/>
</dbReference>
<protein>
    <recommendedName>
        <fullName evidence="1">Protein kinase domain-containing protein</fullName>
    </recommendedName>
</protein>
<dbReference type="InterPro" id="IPR052945">
    <property type="entry name" value="Mitotic_Regulator"/>
</dbReference>
<dbReference type="PROSITE" id="PS50011">
    <property type="entry name" value="PROTEIN_KINASE_DOM"/>
    <property type="match status" value="1"/>
</dbReference>
<evidence type="ECO:0000259" key="1">
    <source>
        <dbReference type="PROSITE" id="PS50011"/>
    </source>
</evidence>
<dbReference type="Pfam" id="PF00069">
    <property type="entry name" value="Pkinase"/>
    <property type="match status" value="1"/>
</dbReference>
<dbReference type="InterPro" id="IPR011009">
    <property type="entry name" value="Kinase-like_dom_sf"/>
</dbReference>
<dbReference type="EMBL" id="JAPFFF010000026">
    <property type="protein sequence ID" value="KAK8849256.1"/>
    <property type="molecule type" value="Genomic_DNA"/>
</dbReference>
<comment type="caution">
    <text evidence="2">The sequence shown here is derived from an EMBL/GenBank/DDBJ whole genome shotgun (WGS) entry which is preliminary data.</text>
</comment>
<dbReference type="SUPFAM" id="SSF81901">
    <property type="entry name" value="HCP-like"/>
    <property type="match status" value="4"/>
</dbReference>
<dbReference type="SUPFAM" id="SSF56112">
    <property type="entry name" value="Protein kinase-like (PK-like)"/>
    <property type="match status" value="1"/>
</dbReference>
<dbReference type="PANTHER" id="PTHR43628:SF1">
    <property type="entry name" value="CHITIN SYNTHASE REGULATORY FACTOR 2-RELATED"/>
    <property type="match status" value="1"/>
</dbReference>
<keyword evidence="3" id="KW-1185">Reference proteome</keyword>
<dbReference type="SMART" id="SM00028">
    <property type="entry name" value="TPR"/>
    <property type="match status" value="6"/>
</dbReference>
<dbReference type="Gene3D" id="1.10.510.10">
    <property type="entry name" value="Transferase(Phosphotransferase) domain 1"/>
    <property type="match status" value="1"/>
</dbReference>
<dbReference type="InterPro" id="IPR000719">
    <property type="entry name" value="Prot_kinase_dom"/>
</dbReference>
<dbReference type="Proteomes" id="UP001470230">
    <property type="component" value="Unassembled WGS sequence"/>
</dbReference>
<evidence type="ECO:0000313" key="2">
    <source>
        <dbReference type="EMBL" id="KAK8849256.1"/>
    </source>
</evidence>
<dbReference type="Gene3D" id="1.25.40.10">
    <property type="entry name" value="Tetratricopeptide repeat domain"/>
    <property type="match status" value="3"/>
</dbReference>
<dbReference type="SMART" id="SM00671">
    <property type="entry name" value="SEL1"/>
    <property type="match status" value="13"/>
</dbReference>
<name>A0ABR2HM93_9EUKA</name>
<dbReference type="SMART" id="SM00220">
    <property type="entry name" value="S_TKc"/>
    <property type="match status" value="1"/>
</dbReference>
<sequence>MSNFPFPSINKTNEYLSAMSDGLLKEMYSKFDFLIAEIDFNDPNNNIQDIIQPLSKFKFMTYGVLTFPEINPKQRNTQNDELNKYNISFCVEKHFIVIENIEYNLISGIIEELDKSSKLINYSNTSIFSMKSNNASYDARDEVKSFKEHFFRNKKIDNLFIKNTIDVLSGYLIRRNYFPSNYFEDPSFFTFDQTDGNPFEKAFKNNLSAIIDKKVTDKKSIDNFLISLINYLIENKNIDQLDQFNIFDFHINDFIYLRDYRSDHVLYRFALHIKSLHIFAIKMIINNLLSKDEIDSEIWHEMDFVLNFPHRSFVRFYGFLYDNKQEVGFVYEFMSNGTLDEYKEKYPNDEFMFHLAMRRVASGIQHLHSNERIHRDLKPMNILVDHDNIPYISDFETIRYIDESEEVQENLTKDIGSQSYASPEQQSENGVVSFPTDIYSFGKIIEFLFTDEKNKYNNYLISPLVKLSTKEKQSERPQIKEIIESINMDFITCDILKNISYKNTNEIVAYFYISISQNNSISSLMNHLFDYLKMNKIKLLDSFDLLIIGELSISSKQDRLKAIVYFELSAKQNNSFALNNLGDLYYYGYGVKQDYLKAKEYYELSSKQNNSYALYNLGNLYKNGYGIKQDYLKAKEYYELSSKQNNSYALNNLGNLYYFGYGVKQDYLKAKEYYELSSKQNNSSAINNLGNLYYFGYGVKQDYLKAKEYYELSSKQNNSYALNNLGNLYKNGHGVKQDYLKAKEYYELSSKQNNSDALIYLGNLYENGHGVKQDYLKAKEYYELSSKQNNSFALNNLGNLYKNGHGVKQDYLKAKEYYELSSKQNNSFALNNLGNLYYYGYGVKQDYLKAKEYYELSSKQNNSFALNNLGNLYKNGHGVKQDYLKAKEYYELSSKQNNSDALNNLGNLYANGHGVKQDYLKAKEYYELSSKQNNSDALIYLGNLYENGHGVKQDYLKAKEYYELSSKQNNSFALFKLGQIYSNEKKFINLSKAIKCFKKCYEIFFQEIETISPDQSSTLSICYNYYRYRSVNDLGLVYLTCFQDIEKAVDYIKESAFGEYPFGQNNYGLLNQFYLNEFQKAEHFYKRSSEHDFCLAEFNLGRMREQQDGREDESIRYYIIASEHEKK</sequence>